<dbReference type="EMBL" id="JABTEG010000004">
    <property type="protein sequence ID" value="KAG4305096.1"/>
    <property type="molecule type" value="Genomic_DNA"/>
</dbReference>
<keyword evidence="2" id="KW-1185">Reference proteome</keyword>
<evidence type="ECO:0000313" key="1">
    <source>
        <dbReference type="EMBL" id="KAG4305096.1"/>
    </source>
</evidence>
<reference evidence="1 2" key="1">
    <citation type="journal article" date="2021" name="Commun. Biol.">
        <title>Genomic insights into the host specific adaptation of the Pneumocystis genus.</title>
        <authorList>
            <person name="Cisse O.H."/>
            <person name="Ma L."/>
            <person name="Dekker J.P."/>
            <person name="Khil P.P."/>
            <person name="Youn J.-H."/>
            <person name="Brenchley J.M."/>
            <person name="Blair R."/>
            <person name="Pahar B."/>
            <person name="Chabe M."/>
            <person name="Van Rompay K.K.A."/>
            <person name="Keesler R."/>
            <person name="Sukura A."/>
            <person name="Hirsch V."/>
            <person name="Kutty G."/>
            <person name="Liu Y."/>
            <person name="Peng L."/>
            <person name="Chen J."/>
            <person name="Song J."/>
            <person name="Weissenbacher-Lang C."/>
            <person name="Xu J."/>
            <person name="Upham N.S."/>
            <person name="Stajich J.E."/>
            <person name="Cuomo C.A."/>
            <person name="Cushion M.T."/>
            <person name="Kovacs J.A."/>
        </authorList>
    </citation>
    <scope>NUCLEOTIDE SEQUENCE [LARGE SCALE GENOMIC DNA]</scope>
    <source>
        <strain evidence="1 2">RABM</strain>
    </source>
</reference>
<dbReference type="Proteomes" id="UP000768646">
    <property type="component" value="Unassembled WGS sequence"/>
</dbReference>
<proteinExistence type="predicted"/>
<protein>
    <submittedName>
        <fullName evidence="1">Uncharacterized protein</fullName>
    </submittedName>
</protein>
<sequence>MAKKRQATVYDATSDKIFPPHKYTCPSNISELHRLKKQRPLGPDKYLKIPSPDPVEQLPDSGLLQALNEYVSNFSMKYPFPSLFESLDETALLALGILIEETITTLLGDGENMFVEKTF</sequence>
<evidence type="ECO:0000313" key="2">
    <source>
        <dbReference type="Proteomes" id="UP000768646"/>
    </source>
</evidence>
<accession>A0ACB7CC13</accession>
<comment type="caution">
    <text evidence="1">The sequence shown here is derived from an EMBL/GenBank/DDBJ whole genome shotgun (WGS) entry which is preliminary data.</text>
</comment>
<organism evidence="1 2">
    <name type="scientific">Pneumocystis oryctolagi</name>
    <dbReference type="NCBI Taxonomy" id="42067"/>
    <lineage>
        <taxon>Eukaryota</taxon>
        <taxon>Fungi</taxon>
        <taxon>Dikarya</taxon>
        <taxon>Ascomycota</taxon>
        <taxon>Taphrinomycotina</taxon>
        <taxon>Pneumocystomycetes</taxon>
        <taxon>Pneumocystaceae</taxon>
        <taxon>Pneumocystis</taxon>
    </lineage>
</organism>
<gene>
    <name evidence="1" type="ORF">PORY_001266</name>
</gene>
<name>A0ACB7CC13_9ASCO</name>